<evidence type="ECO:0000256" key="1">
    <source>
        <dbReference type="SAM" id="Phobius"/>
    </source>
</evidence>
<dbReference type="Proteomes" id="UP000017175">
    <property type="component" value="Chromosome"/>
</dbReference>
<sequence>MQTLNTGVEANADSWLDWVGDSQLGAAMRGDLWLYPMVEVVHIIGFAVLVGSVVMFDLRVLGLSKNIAVTDLARHLLTWSVAALLLIVPAGLMMFSAHPHDFASNGVFILKLCLIATAGLNAALFHVGVYRSVHQWNTAVAAPGIAKCQALLSIALWFTVVLCGRLLAYT</sequence>
<evidence type="ECO:0000313" key="3">
    <source>
        <dbReference type="EMBL" id="AKV08259.1"/>
    </source>
</evidence>
<feature type="transmembrane region" description="Helical" evidence="1">
    <location>
        <begin position="76"/>
        <end position="95"/>
    </location>
</feature>
<feature type="transmembrane region" description="Helical" evidence="1">
    <location>
        <begin position="32"/>
        <end position="56"/>
    </location>
</feature>
<keyword evidence="1" id="KW-1133">Transmembrane helix</keyword>
<feature type="domain" description="DUF6644" evidence="2">
    <location>
        <begin position="34"/>
        <end position="169"/>
    </location>
</feature>
<organism evidence="3 4">
    <name type="scientific">Pseudomonas fluorescens NCIMB 11764</name>
    <dbReference type="NCBI Taxonomy" id="1221522"/>
    <lineage>
        <taxon>Bacteria</taxon>
        <taxon>Pseudomonadati</taxon>
        <taxon>Pseudomonadota</taxon>
        <taxon>Gammaproteobacteria</taxon>
        <taxon>Pseudomonadales</taxon>
        <taxon>Pseudomonadaceae</taxon>
        <taxon>Pseudomonas</taxon>
    </lineage>
</organism>
<dbReference type="eggNOG" id="ENOG5032YK1">
    <property type="taxonomic scope" value="Bacteria"/>
</dbReference>
<gene>
    <name evidence="3" type="ORF">B723_18360</name>
</gene>
<dbReference type="Pfam" id="PF20349">
    <property type="entry name" value="DUF6644"/>
    <property type="match status" value="1"/>
</dbReference>
<feature type="transmembrane region" description="Helical" evidence="1">
    <location>
        <begin position="107"/>
        <end position="130"/>
    </location>
</feature>
<evidence type="ECO:0000259" key="2">
    <source>
        <dbReference type="Pfam" id="PF20349"/>
    </source>
</evidence>
<accession>A0A0K1QR68</accession>
<evidence type="ECO:0000313" key="4">
    <source>
        <dbReference type="Proteomes" id="UP000017175"/>
    </source>
</evidence>
<feature type="transmembrane region" description="Helical" evidence="1">
    <location>
        <begin position="150"/>
        <end position="168"/>
    </location>
</feature>
<keyword evidence="1" id="KW-0812">Transmembrane</keyword>
<dbReference type="OrthoDB" id="3536934at2"/>
<dbReference type="AlphaFoldDB" id="A0A0K1QR68"/>
<reference evidence="3 4" key="1">
    <citation type="journal article" date="2012" name="J. Bacteriol.">
        <title>Draft genome sequence of the cyanide-utilizing bacterium Pseudomonas fluorescens strain NCIMB 11764.</title>
        <authorList>
            <person name="Vilo C.A."/>
            <person name="Benedik M.J."/>
            <person name="Kunz D.A."/>
            <person name="Dong Q."/>
        </authorList>
    </citation>
    <scope>NUCLEOTIDE SEQUENCE [LARGE SCALE GENOMIC DNA]</scope>
    <source>
        <strain evidence="3 4">NCIMB 11764</strain>
    </source>
</reference>
<dbReference type="RefSeq" id="WP_017338101.1">
    <property type="nucleotide sequence ID" value="NZ_CP010945.1"/>
</dbReference>
<dbReference type="InterPro" id="IPR046586">
    <property type="entry name" value="DUF6644"/>
</dbReference>
<name>A0A0K1QR68_PSEFL</name>
<keyword evidence="1" id="KW-0472">Membrane</keyword>
<proteinExistence type="predicted"/>
<dbReference type="EMBL" id="CP010945">
    <property type="protein sequence ID" value="AKV08259.1"/>
    <property type="molecule type" value="Genomic_DNA"/>
</dbReference>
<protein>
    <recommendedName>
        <fullName evidence="2">DUF6644 domain-containing protein</fullName>
    </recommendedName>
</protein>